<dbReference type="AlphaFoldDB" id="A0A428RCZ2"/>
<gene>
    <name evidence="1" type="ORF">CEP51_010889</name>
</gene>
<accession>A0A428RCZ2</accession>
<evidence type="ECO:0000313" key="2">
    <source>
        <dbReference type="Proteomes" id="UP000287972"/>
    </source>
</evidence>
<proteinExistence type="predicted"/>
<reference evidence="1 2" key="1">
    <citation type="submission" date="2017-06" db="EMBL/GenBank/DDBJ databases">
        <title>Comparative genomic analysis of Ambrosia Fusariam Clade fungi.</title>
        <authorList>
            <person name="Stajich J.E."/>
            <person name="Carrillo J."/>
            <person name="Kijimoto T."/>
            <person name="Eskalen A."/>
            <person name="O'Donnell K."/>
            <person name="Kasson M."/>
        </authorList>
    </citation>
    <scope>NUCLEOTIDE SEQUENCE [LARGE SCALE GENOMIC DNA]</scope>
    <source>
        <strain evidence="1 2">NRRL62606</strain>
    </source>
</reference>
<comment type="caution">
    <text evidence="1">The sequence shown here is derived from an EMBL/GenBank/DDBJ whole genome shotgun (WGS) entry which is preliminary data.</text>
</comment>
<protein>
    <submittedName>
        <fullName evidence="1">Uncharacterized protein</fullName>
    </submittedName>
</protein>
<dbReference type="Proteomes" id="UP000287972">
    <property type="component" value="Unassembled WGS sequence"/>
</dbReference>
<dbReference type="EMBL" id="NKCL01000351">
    <property type="protein sequence ID" value="RSL75410.1"/>
    <property type="molecule type" value="Genomic_DNA"/>
</dbReference>
<organism evidence="1 2">
    <name type="scientific">Fusarium floridanum</name>
    <dbReference type="NCBI Taxonomy" id="1325733"/>
    <lineage>
        <taxon>Eukaryota</taxon>
        <taxon>Fungi</taxon>
        <taxon>Dikarya</taxon>
        <taxon>Ascomycota</taxon>
        <taxon>Pezizomycotina</taxon>
        <taxon>Sordariomycetes</taxon>
        <taxon>Hypocreomycetidae</taxon>
        <taxon>Hypocreales</taxon>
        <taxon>Nectriaceae</taxon>
        <taxon>Fusarium</taxon>
        <taxon>Fusarium solani species complex</taxon>
    </lineage>
</organism>
<name>A0A428RCZ2_9HYPO</name>
<evidence type="ECO:0000313" key="1">
    <source>
        <dbReference type="EMBL" id="RSL75410.1"/>
    </source>
</evidence>
<keyword evidence="2" id="KW-1185">Reference proteome</keyword>
<sequence length="104" mass="11342">MATGLFELCHAEVYSDLPFQHGPGCDVSLPQHSAGRQLEVYLQKNRRSQRSGRRQKNGLLVVGDIDTAGCLGKDKKKKGKGKGTQMVTFGASGEAIVFFFLKEA</sequence>